<evidence type="ECO:0000313" key="2">
    <source>
        <dbReference type="EMBL" id="AVM01593.1"/>
    </source>
</evidence>
<sequence length="264" mass="29152">MPTATPGPLPSDGSPILAGIQLPPGRTIAPGAAPNAPVAWTSSQVLPEPEITGLLRTLMAAYGQTGLWPLHAQGRDGLRQPWLDGEFAGFDPRTFTARQVLDGSFRASLYDDDRDLFDEFEPEFRFTDFADPVEGPAADPADVGVDEPGALLLVPVDRPANVPKALGWWGPINYDLAGEPVSAVLRSWEERFGTVPVSLTPDSLTLCVPRHPRRKRFSRQGDQQLRLLAAEHYAFCPDNVDQGLDAEDYVNGLNDWNYWEFWWD</sequence>
<protein>
    <recommendedName>
        <fullName evidence="1">DUF4253 domain-containing protein</fullName>
    </recommendedName>
</protein>
<organism evidence="2 3">
    <name type="scientific">Gordonia iterans</name>
    <dbReference type="NCBI Taxonomy" id="1004901"/>
    <lineage>
        <taxon>Bacteria</taxon>
        <taxon>Bacillati</taxon>
        <taxon>Actinomycetota</taxon>
        <taxon>Actinomycetes</taxon>
        <taxon>Mycobacteriales</taxon>
        <taxon>Gordoniaceae</taxon>
        <taxon>Gordonia</taxon>
    </lineage>
</organism>
<evidence type="ECO:0000313" key="3">
    <source>
        <dbReference type="Proteomes" id="UP000239814"/>
    </source>
</evidence>
<proteinExistence type="predicted"/>
<dbReference type="AlphaFoldDB" id="A0A2S0KIU8"/>
<feature type="domain" description="DUF4253" evidence="1">
    <location>
        <begin position="151"/>
        <end position="264"/>
    </location>
</feature>
<dbReference type="OrthoDB" id="7839592at2"/>
<gene>
    <name evidence="2" type="ORF">C6V83_16380</name>
</gene>
<dbReference type="Proteomes" id="UP000239814">
    <property type="component" value="Chromosome"/>
</dbReference>
<reference evidence="2 3" key="1">
    <citation type="submission" date="2018-03" db="EMBL/GenBank/DDBJ databases">
        <title>Characteristics and genome of n-alkane degrading marine bacteria Gordonia iterans isolated from crude oil contaminated in Tae-an, South Korea.</title>
        <authorList>
            <person name="Lee S.-S."/>
            <person name="Kim H."/>
        </authorList>
    </citation>
    <scope>NUCLEOTIDE SEQUENCE [LARGE SCALE GENOMIC DNA]</scope>
    <source>
        <strain evidence="2 3">Co17</strain>
    </source>
</reference>
<dbReference type="RefSeq" id="WP_105943297.1">
    <property type="nucleotide sequence ID" value="NZ_CP027433.1"/>
</dbReference>
<evidence type="ECO:0000259" key="1">
    <source>
        <dbReference type="Pfam" id="PF14062"/>
    </source>
</evidence>
<name>A0A2S0KIU8_9ACTN</name>
<accession>A0A2S0KIU8</accession>
<dbReference type="KEGG" id="git:C6V83_16380"/>
<dbReference type="EMBL" id="CP027433">
    <property type="protein sequence ID" value="AVM01593.1"/>
    <property type="molecule type" value="Genomic_DNA"/>
</dbReference>
<dbReference type="Pfam" id="PF14062">
    <property type="entry name" value="DUF4253"/>
    <property type="match status" value="1"/>
</dbReference>
<dbReference type="InterPro" id="IPR025349">
    <property type="entry name" value="DUF4253"/>
</dbReference>
<keyword evidence="3" id="KW-1185">Reference proteome</keyword>